<feature type="transmembrane region" description="Helical" evidence="1">
    <location>
        <begin position="119"/>
        <end position="140"/>
    </location>
</feature>
<evidence type="ECO:0000313" key="3">
    <source>
        <dbReference type="Proteomes" id="UP001221142"/>
    </source>
</evidence>
<feature type="transmembrane region" description="Helical" evidence="1">
    <location>
        <begin position="90"/>
        <end position="113"/>
    </location>
</feature>
<organism evidence="2 3">
    <name type="scientific">Roridomyces roridus</name>
    <dbReference type="NCBI Taxonomy" id="1738132"/>
    <lineage>
        <taxon>Eukaryota</taxon>
        <taxon>Fungi</taxon>
        <taxon>Dikarya</taxon>
        <taxon>Basidiomycota</taxon>
        <taxon>Agaricomycotina</taxon>
        <taxon>Agaricomycetes</taxon>
        <taxon>Agaricomycetidae</taxon>
        <taxon>Agaricales</taxon>
        <taxon>Marasmiineae</taxon>
        <taxon>Mycenaceae</taxon>
        <taxon>Roridomyces</taxon>
    </lineage>
</organism>
<name>A0AAD7CK22_9AGAR</name>
<keyword evidence="1" id="KW-1133">Transmembrane helix</keyword>
<protein>
    <submittedName>
        <fullName evidence="2">Uncharacterized protein</fullName>
    </submittedName>
</protein>
<dbReference type="AlphaFoldDB" id="A0AAD7CK22"/>
<sequence>MTNSLSGSQQESRVRSAAFKTLCPKSCYRRLDRAVTVLRWEYAPPCDVEDGGVGTLRCLQDDDGGRIQATSGLMLHGWPLRRLQRIKRRILEQGVVAVKALASFSLMANSLLFTVSGNLSLPLTAFCASPAACLGLLAVIDASCRLAMSTISCTTA</sequence>
<reference evidence="2" key="1">
    <citation type="submission" date="2023-03" db="EMBL/GenBank/DDBJ databases">
        <title>Massive genome expansion in bonnet fungi (Mycena s.s.) driven by repeated elements and novel gene families across ecological guilds.</title>
        <authorList>
            <consortium name="Lawrence Berkeley National Laboratory"/>
            <person name="Harder C.B."/>
            <person name="Miyauchi S."/>
            <person name="Viragh M."/>
            <person name="Kuo A."/>
            <person name="Thoen E."/>
            <person name="Andreopoulos B."/>
            <person name="Lu D."/>
            <person name="Skrede I."/>
            <person name="Drula E."/>
            <person name="Henrissat B."/>
            <person name="Morin E."/>
            <person name="Kohler A."/>
            <person name="Barry K."/>
            <person name="LaButti K."/>
            <person name="Morin E."/>
            <person name="Salamov A."/>
            <person name="Lipzen A."/>
            <person name="Mereny Z."/>
            <person name="Hegedus B."/>
            <person name="Baldrian P."/>
            <person name="Stursova M."/>
            <person name="Weitz H."/>
            <person name="Taylor A."/>
            <person name="Grigoriev I.V."/>
            <person name="Nagy L.G."/>
            <person name="Martin F."/>
            <person name="Kauserud H."/>
        </authorList>
    </citation>
    <scope>NUCLEOTIDE SEQUENCE</scope>
    <source>
        <strain evidence="2">9284</strain>
    </source>
</reference>
<gene>
    <name evidence="2" type="ORF">FB45DRAFT_27274</name>
</gene>
<keyword evidence="1" id="KW-0472">Membrane</keyword>
<keyword evidence="3" id="KW-1185">Reference proteome</keyword>
<evidence type="ECO:0000256" key="1">
    <source>
        <dbReference type="SAM" id="Phobius"/>
    </source>
</evidence>
<evidence type="ECO:0000313" key="2">
    <source>
        <dbReference type="EMBL" id="KAJ7650884.1"/>
    </source>
</evidence>
<comment type="caution">
    <text evidence="2">The sequence shown here is derived from an EMBL/GenBank/DDBJ whole genome shotgun (WGS) entry which is preliminary data.</text>
</comment>
<proteinExistence type="predicted"/>
<keyword evidence="1" id="KW-0812">Transmembrane</keyword>
<accession>A0AAD7CK22</accession>
<dbReference type="EMBL" id="JARKIF010000001">
    <property type="protein sequence ID" value="KAJ7650884.1"/>
    <property type="molecule type" value="Genomic_DNA"/>
</dbReference>
<dbReference type="Proteomes" id="UP001221142">
    <property type="component" value="Unassembled WGS sequence"/>
</dbReference>